<evidence type="ECO:0000256" key="7">
    <source>
        <dbReference type="SAM" id="MobiDB-lite"/>
    </source>
</evidence>
<keyword evidence="3 5" id="KW-0648">Protein biosynthesis</keyword>
<dbReference type="CDD" id="cd00292">
    <property type="entry name" value="EF1B"/>
    <property type="match status" value="1"/>
</dbReference>
<feature type="domain" description="Elongation factor 1 beta central acidic region eukaryote" evidence="9">
    <location>
        <begin position="180"/>
        <end position="207"/>
    </location>
</feature>
<evidence type="ECO:0000256" key="6">
    <source>
        <dbReference type="SAM" id="Coils"/>
    </source>
</evidence>
<feature type="compositionally biased region" description="Acidic residues" evidence="7">
    <location>
        <begin position="172"/>
        <end position="190"/>
    </location>
</feature>
<feature type="domain" description="Translation elongation factor EF1B beta/delta subunit guanine nucleotide exchange" evidence="8">
    <location>
        <begin position="216"/>
        <end position="302"/>
    </location>
</feature>
<dbReference type="InterPro" id="IPR018940">
    <property type="entry name" value="EF-1_beta_acid_region_euk"/>
</dbReference>
<dbReference type="InterPro" id="IPR001326">
    <property type="entry name" value="Transl_elong_EF1B_B/D_CS"/>
</dbReference>
<feature type="coiled-coil region" evidence="6">
    <location>
        <begin position="85"/>
        <end position="119"/>
    </location>
</feature>
<dbReference type="Gene3D" id="3.30.70.60">
    <property type="match status" value="1"/>
</dbReference>
<dbReference type="PANTHER" id="PTHR11595">
    <property type="entry name" value="EF-HAND AND COILED-COIL DOMAIN-CONTAINING FAMILY MEMBER"/>
    <property type="match status" value="1"/>
</dbReference>
<dbReference type="SMART" id="SM00888">
    <property type="entry name" value="EF1_GNE"/>
    <property type="match status" value="1"/>
</dbReference>
<comment type="similarity">
    <text evidence="1 5">Belongs to the EF-1-beta/EF-1-delta family.</text>
</comment>
<protein>
    <recommendedName>
        <fullName evidence="4">Elongation factor 1-delta</fullName>
    </recommendedName>
</protein>
<evidence type="ECO:0000313" key="10">
    <source>
        <dbReference type="EMBL" id="AFJ49952.1"/>
    </source>
</evidence>
<evidence type="ECO:0000256" key="3">
    <source>
        <dbReference type="ARBA" id="ARBA00022917"/>
    </source>
</evidence>
<evidence type="ECO:0000256" key="1">
    <source>
        <dbReference type="ARBA" id="ARBA00007411"/>
    </source>
</evidence>
<proteinExistence type="evidence at transcript level"/>
<dbReference type="AlphaFoldDB" id="J3S4A5"/>
<dbReference type="PANTHER" id="PTHR11595:SF26">
    <property type="entry name" value="ELONGATION FACTOR 1-DELTA"/>
    <property type="match status" value="1"/>
</dbReference>
<dbReference type="EMBL" id="JU174426">
    <property type="protein sequence ID" value="AFJ49952.1"/>
    <property type="molecule type" value="mRNA"/>
</dbReference>
<evidence type="ECO:0000256" key="5">
    <source>
        <dbReference type="RuleBase" id="RU003791"/>
    </source>
</evidence>
<evidence type="ECO:0000259" key="9">
    <source>
        <dbReference type="SMART" id="SM01182"/>
    </source>
</evidence>
<dbReference type="InterPro" id="IPR036219">
    <property type="entry name" value="eEF-1beta-like_sf"/>
</dbReference>
<evidence type="ECO:0000256" key="2">
    <source>
        <dbReference type="ARBA" id="ARBA00022768"/>
    </source>
</evidence>
<keyword evidence="2 5" id="KW-0251">Elongation factor</keyword>
<dbReference type="SMART" id="SM01182">
    <property type="entry name" value="EF-1_beta_acid"/>
    <property type="match status" value="1"/>
</dbReference>
<dbReference type="Pfam" id="PF00736">
    <property type="entry name" value="EF1_GNE"/>
    <property type="match status" value="1"/>
</dbReference>
<name>J3S4A5_CROAD</name>
<feature type="region of interest" description="Disordered" evidence="7">
    <location>
        <begin position="156"/>
        <end position="193"/>
    </location>
</feature>
<organism evidence="10">
    <name type="scientific">Crotalus adamanteus</name>
    <name type="common">Eastern diamondback rattlesnake</name>
    <dbReference type="NCBI Taxonomy" id="8729"/>
    <lineage>
        <taxon>Eukaryota</taxon>
        <taxon>Metazoa</taxon>
        <taxon>Chordata</taxon>
        <taxon>Craniata</taxon>
        <taxon>Vertebrata</taxon>
        <taxon>Euteleostomi</taxon>
        <taxon>Lepidosauria</taxon>
        <taxon>Squamata</taxon>
        <taxon>Bifurcata</taxon>
        <taxon>Unidentata</taxon>
        <taxon>Episquamata</taxon>
        <taxon>Toxicofera</taxon>
        <taxon>Serpentes</taxon>
        <taxon>Colubroidea</taxon>
        <taxon>Viperidae</taxon>
        <taxon>Crotalinae</taxon>
        <taxon>Crotalus</taxon>
    </lineage>
</organism>
<dbReference type="SUPFAM" id="SSF54984">
    <property type="entry name" value="eEF-1beta-like"/>
    <property type="match status" value="1"/>
</dbReference>
<accession>J3S4A5</accession>
<dbReference type="InterPro" id="IPR049720">
    <property type="entry name" value="EF1B_bsu/dsu"/>
</dbReference>
<keyword evidence="6" id="KW-0175">Coiled coil</keyword>
<dbReference type="Pfam" id="PF10587">
    <property type="entry name" value="EF-1_beta_acid"/>
    <property type="match status" value="1"/>
</dbReference>
<dbReference type="GO" id="GO:0005085">
    <property type="term" value="F:guanyl-nucleotide exchange factor activity"/>
    <property type="evidence" value="ECO:0007669"/>
    <property type="project" value="TreeGrafter"/>
</dbReference>
<dbReference type="GO" id="GO:0005829">
    <property type="term" value="C:cytosol"/>
    <property type="evidence" value="ECO:0007669"/>
    <property type="project" value="TreeGrafter"/>
</dbReference>
<dbReference type="GO" id="GO:0003746">
    <property type="term" value="F:translation elongation factor activity"/>
    <property type="evidence" value="ECO:0007669"/>
    <property type="project" value="UniProtKB-KW"/>
</dbReference>
<reference evidence="10" key="1">
    <citation type="journal article" date="2012" name="BMC Genomics">
        <title>The venom-gland transcriptome of the eastern diamondback rattlesnake (Crotalus adamanteus).</title>
        <authorList>
            <person name="Rokyta D.R."/>
            <person name="Lemmon A.R."/>
            <person name="Margres M.J."/>
            <person name="Aronow K."/>
        </authorList>
    </citation>
    <scope>NUCLEOTIDE SEQUENCE</scope>
    <source>
        <tissue evidence="10">Venom gland</tissue>
    </source>
</reference>
<dbReference type="InterPro" id="IPR014038">
    <property type="entry name" value="EF1B_bsu/dsu_GNE"/>
</dbReference>
<sequence length="302" mass="33252">MASHFLMHEKIWFDKFKYDDAEKRYYEQLNGPARSSACPKENGASTILRDIARARENIQKSLAGCASGPSPAGPAGDQIEVATRIANLEAENQQLRSVVTNLQVAISKLECRLSVLERASASHHLSPSPPTQHVTPMKKVEPLTLPCKKVVLPAASPAVKEESPAGAAAAASEEDDEIDLFGSDDEEEDQEAARLREERLKQYAEKKSKKPGLIAKSSILLDVKPWDDETDMAKMEECVRSVQMDGLVWGASKLVPVGYGIKKLQIQCVVEDDKVGTDILEEEITKFEDYVQSVDIAAFNKI</sequence>
<dbReference type="FunFam" id="3.30.70.60:FF:000001">
    <property type="entry name" value="Elongation factor 1-beta 1 like"/>
    <property type="match status" value="1"/>
</dbReference>
<dbReference type="PROSITE" id="PS00825">
    <property type="entry name" value="EF1BD_2"/>
    <property type="match status" value="1"/>
</dbReference>
<dbReference type="GO" id="GO:0005853">
    <property type="term" value="C:eukaryotic translation elongation factor 1 complex"/>
    <property type="evidence" value="ECO:0007669"/>
    <property type="project" value="InterPro"/>
</dbReference>
<dbReference type="InterPro" id="IPR014717">
    <property type="entry name" value="Transl_elong_EF1B/ribsomal_bS6"/>
</dbReference>
<dbReference type="PROSITE" id="PS00824">
    <property type="entry name" value="EF1BD_1"/>
    <property type="match status" value="1"/>
</dbReference>
<evidence type="ECO:0000259" key="8">
    <source>
        <dbReference type="SMART" id="SM00888"/>
    </source>
</evidence>
<evidence type="ECO:0000256" key="4">
    <source>
        <dbReference type="ARBA" id="ARBA00039378"/>
    </source>
</evidence>